<organism evidence="4 5">
    <name type="scientific">Pseudodesulfovibrio cashew</name>
    <dbReference type="NCBI Taxonomy" id="2678688"/>
    <lineage>
        <taxon>Bacteria</taxon>
        <taxon>Pseudomonadati</taxon>
        <taxon>Thermodesulfobacteriota</taxon>
        <taxon>Desulfovibrionia</taxon>
        <taxon>Desulfovibrionales</taxon>
        <taxon>Desulfovibrionaceae</taxon>
    </lineage>
</organism>
<dbReference type="PANTHER" id="PTHR33525:SF3">
    <property type="entry name" value="RIBONUCLEASE Y"/>
    <property type="match status" value="1"/>
</dbReference>
<feature type="domain" description="Response regulatory" evidence="2">
    <location>
        <begin position="6"/>
        <end position="121"/>
    </location>
</feature>
<keyword evidence="5" id="KW-1185">Reference proteome</keyword>
<dbReference type="PROSITE" id="PS51833">
    <property type="entry name" value="HDOD"/>
    <property type="match status" value="1"/>
</dbReference>
<dbReference type="InterPro" id="IPR052340">
    <property type="entry name" value="RNase_Y/CdgJ"/>
</dbReference>
<dbReference type="RefSeq" id="WP_158945683.1">
    <property type="nucleotide sequence ID" value="NZ_CP046400.1"/>
</dbReference>
<protein>
    <submittedName>
        <fullName evidence="4">HDOD domain-containing protein</fullName>
    </submittedName>
</protein>
<reference evidence="4 5" key="1">
    <citation type="submission" date="2019-11" db="EMBL/GenBank/DDBJ databases">
        <authorList>
            <person name="Zheng R.K."/>
            <person name="Sun C.M."/>
        </authorList>
    </citation>
    <scope>NUCLEOTIDE SEQUENCE [LARGE SCALE GENOMIC DNA]</scope>
    <source>
        <strain evidence="4 5">SRB007</strain>
    </source>
</reference>
<evidence type="ECO:0000259" key="2">
    <source>
        <dbReference type="PROSITE" id="PS50110"/>
    </source>
</evidence>
<evidence type="ECO:0000256" key="1">
    <source>
        <dbReference type="PROSITE-ProRule" id="PRU00169"/>
    </source>
</evidence>
<dbReference type="InterPro" id="IPR003607">
    <property type="entry name" value="HD/PDEase_dom"/>
</dbReference>
<accession>A0A6I6JE04</accession>
<dbReference type="InterPro" id="IPR006675">
    <property type="entry name" value="HDIG_dom"/>
</dbReference>
<dbReference type="SUPFAM" id="SSF52172">
    <property type="entry name" value="CheY-like"/>
    <property type="match status" value="1"/>
</dbReference>
<dbReference type="SMART" id="SM00471">
    <property type="entry name" value="HDc"/>
    <property type="match status" value="1"/>
</dbReference>
<keyword evidence="1" id="KW-0597">Phosphoprotein</keyword>
<name>A0A6I6JE04_9BACT</name>
<dbReference type="Pfam" id="PF08668">
    <property type="entry name" value="HDOD"/>
    <property type="match status" value="1"/>
</dbReference>
<dbReference type="EMBL" id="CP046400">
    <property type="protein sequence ID" value="QGY38662.1"/>
    <property type="molecule type" value="Genomic_DNA"/>
</dbReference>
<dbReference type="Gene3D" id="3.40.50.2300">
    <property type="match status" value="1"/>
</dbReference>
<gene>
    <name evidence="4" type="ORF">GM415_00405</name>
</gene>
<dbReference type="SMART" id="SM00448">
    <property type="entry name" value="REC"/>
    <property type="match status" value="1"/>
</dbReference>
<proteinExistence type="predicted"/>
<dbReference type="KEGG" id="psel:GM415_00405"/>
<dbReference type="NCBIfam" id="TIGR00277">
    <property type="entry name" value="HDIG"/>
    <property type="match status" value="1"/>
</dbReference>
<evidence type="ECO:0000313" key="4">
    <source>
        <dbReference type="EMBL" id="QGY38662.1"/>
    </source>
</evidence>
<sequence>MTARPRILFVDDEPNILAALKRMLRSKRDEWEMVFVESGLEALEKLKDGIFDVVISDIRMPGMDGAELLNRVKESYPKMIRIALSGQVDLNEVIHSIRAVHQYITKPCNAEYLIDKIEGALHSRRVLTDVNLLRLVTEIDALPVVPQVFLEIEKELAKEEPDINRIAEHIAKDVGLVAEIIKLVNSPYFGLPAHVDSLHKAITLLGLETIKALVLSSHLFSMYDSKPLPKFSLNKLWAHCFRVSNIAYLIAECDGVDRETLLQCRMAGILHDIGKLILCTFFPERYGQVLETMAEGGGPICTVEERIYGTTHAEVGAYLMGLWGISGNVVHAIGFHHDYDQMDKSATMYLSVANVIDHHCVVLNEDYVRIKLNASLAPLVRDRERMERWMRYLGEHWSELAAFRPLDADIVTELADGE</sequence>
<dbReference type="PROSITE" id="PS50110">
    <property type="entry name" value="RESPONSE_REGULATORY"/>
    <property type="match status" value="1"/>
</dbReference>
<evidence type="ECO:0000259" key="3">
    <source>
        <dbReference type="PROSITE" id="PS51833"/>
    </source>
</evidence>
<dbReference type="PANTHER" id="PTHR33525">
    <property type="match status" value="1"/>
</dbReference>
<dbReference type="Gene3D" id="1.10.3210.10">
    <property type="entry name" value="Hypothetical protein af1432"/>
    <property type="match status" value="1"/>
</dbReference>
<dbReference type="CDD" id="cd00077">
    <property type="entry name" value="HDc"/>
    <property type="match status" value="1"/>
</dbReference>
<dbReference type="PIRSF" id="PIRSF036883">
    <property type="entry name" value="RR_HD-GYP_mod"/>
    <property type="match status" value="1"/>
</dbReference>
<dbReference type="CDD" id="cd17569">
    <property type="entry name" value="REC_HupR-like"/>
    <property type="match status" value="1"/>
</dbReference>
<dbReference type="Proteomes" id="UP000428328">
    <property type="component" value="Chromosome"/>
</dbReference>
<dbReference type="AlphaFoldDB" id="A0A6I6JE04"/>
<dbReference type="InterPro" id="IPR013976">
    <property type="entry name" value="HDOD"/>
</dbReference>
<dbReference type="SUPFAM" id="SSF109604">
    <property type="entry name" value="HD-domain/PDEase-like"/>
    <property type="match status" value="1"/>
</dbReference>
<feature type="modified residue" description="4-aspartylphosphate" evidence="1">
    <location>
        <position position="57"/>
    </location>
</feature>
<dbReference type="InterPro" id="IPR014626">
    <property type="entry name" value="Sig_transdc_resp-reg_put"/>
</dbReference>
<dbReference type="InterPro" id="IPR001789">
    <property type="entry name" value="Sig_transdc_resp-reg_receiver"/>
</dbReference>
<feature type="domain" description="HDOD" evidence="3">
    <location>
        <begin position="142"/>
        <end position="339"/>
    </location>
</feature>
<evidence type="ECO:0000313" key="5">
    <source>
        <dbReference type="Proteomes" id="UP000428328"/>
    </source>
</evidence>
<dbReference type="GO" id="GO:0000160">
    <property type="term" value="P:phosphorelay signal transduction system"/>
    <property type="evidence" value="ECO:0007669"/>
    <property type="project" value="InterPro"/>
</dbReference>
<dbReference type="Pfam" id="PF00072">
    <property type="entry name" value="Response_reg"/>
    <property type="match status" value="1"/>
</dbReference>
<dbReference type="InterPro" id="IPR011006">
    <property type="entry name" value="CheY-like_superfamily"/>
</dbReference>